<evidence type="ECO:0000256" key="3">
    <source>
        <dbReference type="ARBA" id="ARBA00023125"/>
    </source>
</evidence>
<evidence type="ECO:0000313" key="7">
    <source>
        <dbReference type="Proteomes" id="UP000309667"/>
    </source>
</evidence>
<proteinExistence type="inferred from homology"/>
<dbReference type="InterPro" id="IPR000847">
    <property type="entry name" value="LysR_HTH_N"/>
</dbReference>
<evidence type="ECO:0000256" key="4">
    <source>
        <dbReference type="ARBA" id="ARBA00023163"/>
    </source>
</evidence>
<dbReference type="InterPro" id="IPR036388">
    <property type="entry name" value="WH-like_DNA-bd_sf"/>
</dbReference>
<dbReference type="Pfam" id="PF00126">
    <property type="entry name" value="HTH_1"/>
    <property type="match status" value="1"/>
</dbReference>
<dbReference type="InterPro" id="IPR036390">
    <property type="entry name" value="WH_DNA-bd_sf"/>
</dbReference>
<dbReference type="PANTHER" id="PTHR30346:SF28">
    <property type="entry name" value="HTH-TYPE TRANSCRIPTIONAL REGULATOR CYNR"/>
    <property type="match status" value="1"/>
</dbReference>
<keyword evidence="7" id="KW-1185">Reference proteome</keyword>
<keyword evidence="2" id="KW-0805">Transcription regulation</keyword>
<dbReference type="Gene3D" id="3.40.190.10">
    <property type="entry name" value="Periplasmic binding protein-like II"/>
    <property type="match status" value="2"/>
</dbReference>
<evidence type="ECO:0000256" key="2">
    <source>
        <dbReference type="ARBA" id="ARBA00023015"/>
    </source>
</evidence>
<comment type="similarity">
    <text evidence="1">Belongs to the LysR transcriptional regulatory family.</text>
</comment>
<dbReference type="EMBL" id="STGT01000004">
    <property type="protein sequence ID" value="THV12829.1"/>
    <property type="molecule type" value="Genomic_DNA"/>
</dbReference>
<gene>
    <name evidence="6" type="ORF">E9677_17360</name>
</gene>
<evidence type="ECO:0000313" key="6">
    <source>
        <dbReference type="EMBL" id="THV12829.1"/>
    </source>
</evidence>
<protein>
    <submittedName>
        <fullName evidence="6">LysR family transcriptional regulator</fullName>
    </submittedName>
</protein>
<comment type="caution">
    <text evidence="6">The sequence shown here is derived from an EMBL/GenBank/DDBJ whole genome shotgun (WGS) entry which is preliminary data.</text>
</comment>
<dbReference type="Gene3D" id="1.10.10.10">
    <property type="entry name" value="Winged helix-like DNA-binding domain superfamily/Winged helix DNA-binding domain"/>
    <property type="match status" value="1"/>
</dbReference>
<keyword evidence="4" id="KW-0804">Transcription</keyword>
<name>A0ABY2QV39_9HYPH</name>
<dbReference type="InterPro" id="IPR005119">
    <property type="entry name" value="LysR_subst-bd"/>
</dbReference>
<dbReference type="PROSITE" id="PS50931">
    <property type="entry name" value="HTH_LYSR"/>
    <property type="match status" value="1"/>
</dbReference>
<sequence>MDIRFLQSLVSVVETGSIISAARREKLTSAAISQRVQALERSLGTTLLVRHARSVAPTEACLLLLPRIRHLIREASLLRDDLDERQISGEMRIGAISTVMTGLMPDLLHTAAQVAPRLKLRLVPGTSLLLYEQLMQGHLDAALLVEPPFVLPKSLKAVALHSEPLVLMTHDPVDQTRIRDRIEAGALIRYDPLSWGGRLATAYLDRERLFPEVLCDMDALEAIAILVERGLGISLVPAWQGTNQKASGIHLTRLPDSESLARQIVLLHPATPARPKALALLCGLLVNGGRDASIDEHL</sequence>
<evidence type="ECO:0000256" key="1">
    <source>
        <dbReference type="ARBA" id="ARBA00009437"/>
    </source>
</evidence>
<dbReference type="SUPFAM" id="SSF53850">
    <property type="entry name" value="Periplasmic binding protein-like II"/>
    <property type="match status" value="1"/>
</dbReference>
<organism evidence="6 7">
    <name type="scientific">Rhizobium rhizophilum</name>
    <dbReference type="NCBI Taxonomy" id="1850373"/>
    <lineage>
        <taxon>Bacteria</taxon>
        <taxon>Pseudomonadati</taxon>
        <taxon>Pseudomonadota</taxon>
        <taxon>Alphaproteobacteria</taxon>
        <taxon>Hyphomicrobiales</taxon>
        <taxon>Rhizobiaceae</taxon>
        <taxon>Rhizobium/Agrobacterium group</taxon>
        <taxon>Rhizobium</taxon>
    </lineage>
</organism>
<dbReference type="Pfam" id="PF03466">
    <property type="entry name" value="LysR_substrate"/>
    <property type="match status" value="1"/>
</dbReference>
<dbReference type="PANTHER" id="PTHR30346">
    <property type="entry name" value="TRANSCRIPTIONAL DUAL REGULATOR HCAR-RELATED"/>
    <property type="match status" value="1"/>
</dbReference>
<accession>A0ABY2QV39</accession>
<reference evidence="6 7" key="1">
    <citation type="submission" date="2019-04" db="EMBL/GenBank/DDBJ databases">
        <title>Genome sequence of strain 7209-2.</title>
        <authorList>
            <person name="Gao J."/>
            <person name="Sun J."/>
        </authorList>
    </citation>
    <scope>NUCLEOTIDE SEQUENCE [LARGE SCALE GENOMIC DNA]</scope>
    <source>
        <strain evidence="6 7">7209-2</strain>
    </source>
</reference>
<keyword evidence="3" id="KW-0238">DNA-binding</keyword>
<dbReference type="SUPFAM" id="SSF46785">
    <property type="entry name" value="Winged helix' DNA-binding domain"/>
    <property type="match status" value="1"/>
</dbReference>
<dbReference type="Proteomes" id="UP000309667">
    <property type="component" value="Unassembled WGS sequence"/>
</dbReference>
<evidence type="ECO:0000259" key="5">
    <source>
        <dbReference type="PROSITE" id="PS50931"/>
    </source>
</evidence>
<feature type="domain" description="HTH lysR-type" evidence="5">
    <location>
        <begin position="1"/>
        <end position="58"/>
    </location>
</feature>